<sequence length="275" mass="30367">MEKQKRGFWLLQAFKGAMIGSGFILPGISGGALAAVFGMYERIIQFLANPLKRFKEDVRYFLPIGLGALLGIFLLSFAISFFLGRYESVALWFFIGAILGTLPALWREAGKHGRNGSDLGVTVVSASVMLAFLLFGAPLFSKMEPSFGAWILAGALIGLGLIIPGLSPSNFLLYLGLYKGMSDGIKNLQLEVLTPMMLGLVAVLLILSKIMELIFQRWHTKLFHFIFGVVLASTVMIIPTDYHTFGVFEILWSIALLLGGIWLGHWMSQLEERVK</sequence>
<dbReference type="InterPro" id="IPR007163">
    <property type="entry name" value="VCA0040-like"/>
</dbReference>
<keyword evidence="1" id="KW-0812">Transmembrane</keyword>
<dbReference type="EMBL" id="SDGZ01000015">
    <property type="protein sequence ID" value="TYC49115.1"/>
    <property type="molecule type" value="Genomic_DNA"/>
</dbReference>
<keyword evidence="1" id="KW-1133">Transmembrane helix</keyword>
<feature type="transmembrane region" description="Helical" evidence="1">
    <location>
        <begin position="192"/>
        <end position="210"/>
    </location>
</feature>
<comment type="caution">
    <text evidence="2">The sequence shown here is derived from an EMBL/GenBank/DDBJ whole genome shotgun (WGS) entry which is preliminary data.</text>
</comment>
<feature type="transmembrane region" description="Helical" evidence="1">
    <location>
        <begin position="222"/>
        <end position="239"/>
    </location>
</feature>
<dbReference type="Pfam" id="PF04018">
    <property type="entry name" value="VCA0040-like"/>
    <property type="match status" value="2"/>
</dbReference>
<keyword evidence="3" id="KW-1185">Reference proteome</keyword>
<organism evidence="2 3">
    <name type="scientific">Weissella muntiaci</name>
    <dbReference type="NCBI Taxonomy" id="2508881"/>
    <lineage>
        <taxon>Bacteria</taxon>
        <taxon>Bacillati</taxon>
        <taxon>Bacillota</taxon>
        <taxon>Bacilli</taxon>
        <taxon>Lactobacillales</taxon>
        <taxon>Lactobacillaceae</taxon>
        <taxon>Weissella</taxon>
    </lineage>
</organism>
<dbReference type="PANTHER" id="PTHR37308:SF1">
    <property type="entry name" value="POLYPRENYL-PHOSPHATE TRANSPORTER"/>
    <property type="match status" value="1"/>
</dbReference>
<evidence type="ECO:0000313" key="2">
    <source>
        <dbReference type="EMBL" id="TYC49115.1"/>
    </source>
</evidence>
<dbReference type="AlphaFoldDB" id="A0A6C2C6W2"/>
<proteinExistence type="predicted"/>
<dbReference type="Proteomes" id="UP000371977">
    <property type="component" value="Unassembled WGS sequence"/>
</dbReference>
<name>A0A6C2C6W2_9LACO</name>
<reference evidence="2 3" key="1">
    <citation type="submission" date="2019-01" db="EMBL/GenBank/DDBJ databases">
        <title>Weissella sp. nov., a novel lactic acid bacterium isolated from animal feces.</title>
        <authorList>
            <person name="Wang L.-T."/>
        </authorList>
    </citation>
    <scope>NUCLEOTIDE SEQUENCE [LARGE SCALE GENOMIC DNA]</scope>
    <source>
        <strain evidence="2 3">8H-2</strain>
    </source>
</reference>
<dbReference type="OrthoDB" id="9793746at2"/>
<protein>
    <submittedName>
        <fullName evidence="2">DUF368 domain-containing protein</fullName>
    </submittedName>
</protein>
<gene>
    <name evidence="2" type="ORF">ESZ50_07665</name>
</gene>
<feature type="transmembrane region" description="Helical" evidence="1">
    <location>
        <begin position="89"/>
        <end position="107"/>
    </location>
</feature>
<feature type="transmembrane region" description="Helical" evidence="1">
    <location>
        <begin position="119"/>
        <end position="140"/>
    </location>
</feature>
<evidence type="ECO:0000256" key="1">
    <source>
        <dbReference type="SAM" id="Phobius"/>
    </source>
</evidence>
<feature type="transmembrane region" description="Helical" evidence="1">
    <location>
        <begin position="60"/>
        <end position="82"/>
    </location>
</feature>
<keyword evidence="1" id="KW-0472">Membrane</keyword>
<feature type="transmembrane region" description="Helical" evidence="1">
    <location>
        <begin position="21"/>
        <end position="40"/>
    </location>
</feature>
<feature type="transmembrane region" description="Helical" evidence="1">
    <location>
        <begin position="245"/>
        <end position="266"/>
    </location>
</feature>
<dbReference type="RefSeq" id="WP_148622976.1">
    <property type="nucleotide sequence ID" value="NZ_SDGZ01000015.1"/>
</dbReference>
<dbReference type="PANTHER" id="PTHR37308">
    <property type="entry name" value="INTEGRAL MEMBRANE PROTEIN"/>
    <property type="match status" value="1"/>
</dbReference>
<accession>A0A6C2C6W2</accession>
<evidence type="ECO:0000313" key="3">
    <source>
        <dbReference type="Proteomes" id="UP000371977"/>
    </source>
</evidence>
<feature type="transmembrane region" description="Helical" evidence="1">
    <location>
        <begin position="147"/>
        <end position="172"/>
    </location>
</feature>